<dbReference type="GO" id="GO:0005829">
    <property type="term" value="C:cytosol"/>
    <property type="evidence" value="ECO:0007669"/>
    <property type="project" value="TreeGrafter"/>
</dbReference>
<dbReference type="InterPro" id="IPR052341">
    <property type="entry name" value="LOG_family_nucleotidases"/>
</dbReference>
<name>A0A6C0GBS8_9BACT</name>
<dbReference type="PANTHER" id="PTHR43393:SF3">
    <property type="entry name" value="LYSINE DECARBOXYLASE-LIKE PROTEIN"/>
    <property type="match status" value="1"/>
</dbReference>
<sequence>MSNKKLPFQPIRGELYTSAELSNGFDPNRPESLVEMTDFQTYRYFYMNGRATPADPYVGMMEALHDNSILQAMFEYLTSYKRKVAIMGGHREERSSKNYRSVVALAKRLSEKDYLLASGGGPGAMEATHLGALLKGQNEETVNKAIDLLATRPSLPAGAERVVSPMGEIDYNIVKSLHEWSKPAHELMQQLQQRGESLAVPTWHYGHEPVTPLATHAAKYFQNSIREDVLLMLATQGIIFAPGRAGTLQEVFQDAAQNYYAGDNGIFSPMVFFDADSFWTKTLPIQPLLEGLFKLGGEEREHQYHTNVLYTADIDQIVEFLLERVPSEKQVMVRLKKLGLGPMEKAALS</sequence>
<proteinExistence type="predicted"/>
<evidence type="ECO:0000313" key="1">
    <source>
        <dbReference type="EMBL" id="QHT65347.1"/>
    </source>
</evidence>
<organism evidence="1 2">
    <name type="scientific">Rhodocytophaga rosea</name>
    <dbReference type="NCBI Taxonomy" id="2704465"/>
    <lineage>
        <taxon>Bacteria</taxon>
        <taxon>Pseudomonadati</taxon>
        <taxon>Bacteroidota</taxon>
        <taxon>Cytophagia</taxon>
        <taxon>Cytophagales</taxon>
        <taxon>Rhodocytophagaceae</taxon>
        <taxon>Rhodocytophaga</taxon>
    </lineage>
</organism>
<dbReference type="AlphaFoldDB" id="A0A6C0GBS8"/>
<dbReference type="Gene3D" id="3.40.50.450">
    <property type="match status" value="1"/>
</dbReference>
<dbReference type="SUPFAM" id="SSF102405">
    <property type="entry name" value="MCP/YpsA-like"/>
    <property type="match status" value="1"/>
</dbReference>
<gene>
    <name evidence="1" type="ORF">GXP67_00985</name>
</gene>
<dbReference type="PANTHER" id="PTHR43393">
    <property type="entry name" value="CYTOKININ RIBOSIDE 5'-MONOPHOSPHATE PHOSPHORIBOHYDROLASE"/>
    <property type="match status" value="1"/>
</dbReference>
<evidence type="ECO:0008006" key="3">
    <source>
        <dbReference type="Google" id="ProtNLM"/>
    </source>
</evidence>
<keyword evidence="2" id="KW-1185">Reference proteome</keyword>
<dbReference type="RefSeq" id="WP_162441434.1">
    <property type="nucleotide sequence ID" value="NZ_CP048222.1"/>
</dbReference>
<reference evidence="1 2" key="1">
    <citation type="submission" date="2020-01" db="EMBL/GenBank/DDBJ databases">
        <authorList>
            <person name="Kim M.K."/>
        </authorList>
    </citation>
    <scope>NUCLEOTIDE SEQUENCE [LARGE SCALE GENOMIC DNA]</scope>
    <source>
        <strain evidence="1 2">172606-1</strain>
    </source>
</reference>
<dbReference type="Proteomes" id="UP000480178">
    <property type="component" value="Chromosome"/>
</dbReference>
<protein>
    <recommendedName>
        <fullName evidence="3">Rossmann fold nucleotide-binding protein</fullName>
    </recommendedName>
</protein>
<dbReference type="EMBL" id="CP048222">
    <property type="protein sequence ID" value="QHT65347.1"/>
    <property type="molecule type" value="Genomic_DNA"/>
</dbReference>
<dbReference type="KEGG" id="rhoz:GXP67_00985"/>
<accession>A0A6C0GBS8</accession>
<evidence type="ECO:0000313" key="2">
    <source>
        <dbReference type="Proteomes" id="UP000480178"/>
    </source>
</evidence>